<dbReference type="InParanoid" id="A7EI12"/>
<keyword evidence="2" id="KW-1185">Reference proteome</keyword>
<dbReference type="KEGG" id="ssl:SS1G_04954"/>
<dbReference type="Proteomes" id="UP000001312">
    <property type="component" value="Unassembled WGS sequence"/>
</dbReference>
<protein>
    <submittedName>
        <fullName evidence="1">Uncharacterized protein</fullName>
    </submittedName>
</protein>
<accession>A7EI12</accession>
<gene>
    <name evidence="1" type="ORF">SS1G_04954</name>
</gene>
<name>A7EI12_SCLS1</name>
<proteinExistence type="predicted"/>
<evidence type="ECO:0000313" key="1">
    <source>
        <dbReference type="EMBL" id="EDO02478.1"/>
    </source>
</evidence>
<dbReference type="AlphaFoldDB" id="A7EI12"/>
<dbReference type="GeneID" id="5489571"/>
<reference evidence="2" key="1">
    <citation type="journal article" date="2011" name="PLoS Genet.">
        <title>Genomic analysis of the necrotrophic fungal pathogens Sclerotinia sclerotiorum and Botrytis cinerea.</title>
        <authorList>
            <person name="Amselem J."/>
            <person name="Cuomo C.A."/>
            <person name="van Kan J.A."/>
            <person name="Viaud M."/>
            <person name="Benito E.P."/>
            <person name="Couloux A."/>
            <person name="Coutinho P.M."/>
            <person name="de Vries R.P."/>
            <person name="Dyer P.S."/>
            <person name="Fillinger S."/>
            <person name="Fournier E."/>
            <person name="Gout L."/>
            <person name="Hahn M."/>
            <person name="Kohn L."/>
            <person name="Lapalu N."/>
            <person name="Plummer K.M."/>
            <person name="Pradier J.M."/>
            <person name="Quevillon E."/>
            <person name="Sharon A."/>
            <person name="Simon A."/>
            <person name="ten Have A."/>
            <person name="Tudzynski B."/>
            <person name="Tudzynski P."/>
            <person name="Wincker P."/>
            <person name="Andrew M."/>
            <person name="Anthouard V."/>
            <person name="Beever R.E."/>
            <person name="Beffa R."/>
            <person name="Benoit I."/>
            <person name="Bouzid O."/>
            <person name="Brault B."/>
            <person name="Chen Z."/>
            <person name="Choquer M."/>
            <person name="Collemare J."/>
            <person name="Cotton P."/>
            <person name="Danchin E.G."/>
            <person name="Da Silva C."/>
            <person name="Gautier A."/>
            <person name="Giraud C."/>
            <person name="Giraud T."/>
            <person name="Gonzalez C."/>
            <person name="Grossetete S."/>
            <person name="Guldener U."/>
            <person name="Henrissat B."/>
            <person name="Howlett B.J."/>
            <person name="Kodira C."/>
            <person name="Kretschmer M."/>
            <person name="Lappartient A."/>
            <person name="Leroch M."/>
            <person name="Levis C."/>
            <person name="Mauceli E."/>
            <person name="Neuveglise C."/>
            <person name="Oeser B."/>
            <person name="Pearson M."/>
            <person name="Poulain J."/>
            <person name="Poussereau N."/>
            <person name="Quesneville H."/>
            <person name="Rascle C."/>
            <person name="Schumacher J."/>
            <person name="Segurens B."/>
            <person name="Sexton A."/>
            <person name="Silva E."/>
            <person name="Sirven C."/>
            <person name="Soanes D.M."/>
            <person name="Talbot N.J."/>
            <person name="Templeton M."/>
            <person name="Yandava C."/>
            <person name="Yarden O."/>
            <person name="Zeng Q."/>
            <person name="Rollins J.A."/>
            <person name="Lebrun M.H."/>
            <person name="Dickman M."/>
        </authorList>
    </citation>
    <scope>NUCLEOTIDE SEQUENCE [LARGE SCALE GENOMIC DNA]</scope>
    <source>
        <strain evidence="2">ATCC 18683 / 1980 / Ss-1</strain>
    </source>
</reference>
<dbReference type="RefSeq" id="XP_001593527.1">
    <property type="nucleotide sequence ID" value="XM_001593477.1"/>
</dbReference>
<dbReference type="HOGENOM" id="CLU_2591240_0_0_1"/>
<sequence>MNFIKHELDFMTVIQQPGPFKRQRIIGNEWSVKVVEDIPLSLSIIELDMISVSDMLNTDAFQEPTENFYNYDCWVLTKGP</sequence>
<evidence type="ECO:0000313" key="2">
    <source>
        <dbReference type="Proteomes" id="UP000001312"/>
    </source>
</evidence>
<dbReference type="EMBL" id="CH476626">
    <property type="protein sequence ID" value="EDO02478.1"/>
    <property type="molecule type" value="Genomic_DNA"/>
</dbReference>
<organism evidence="1 2">
    <name type="scientific">Sclerotinia sclerotiorum (strain ATCC 18683 / 1980 / Ss-1)</name>
    <name type="common">White mold</name>
    <name type="synonym">Whetzelinia sclerotiorum</name>
    <dbReference type="NCBI Taxonomy" id="665079"/>
    <lineage>
        <taxon>Eukaryota</taxon>
        <taxon>Fungi</taxon>
        <taxon>Dikarya</taxon>
        <taxon>Ascomycota</taxon>
        <taxon>Pezizomycotina</taxon>
        <taxon>Leotiomycetes</taxon>
        <taxon>Helotiales</taxon>
        <taxon>Sclerotiniaceae</taxon>
        <taxon>Sclerotinia</taxon>
    </lineage>
</organism>